<organism evidence="2">
    <name type="scientific">Trypanosoma vivax (strain Y486)</name>
    <dbReference type="NCBI Taxonomy" id="1055687"/>
    <lineage>
        <taxon>Eukaryota</taxon>
        <taxon>Discoba</taxon>
        <taxon>Euglenozoa</taxon>
        <taxon>Kinetoplastea</taxon>
        <taxon>Metakinetoplastina</taxon>
        <taxon>Trypanosomatida</taxon>
        <taxon>Trypanosomatidae</taxon>
        <taxon>Trypanosoma</taxon>
        <taxon>Duttonella</taxon>
    </lineage>
</organism>
<dbReference type="VEuPathDB" id="TriTrypDB:TvY486_0301230"/>
<gene>
    <name evidence="2" type="ORF">TVY486_0301230</name>
</gene>
<evidence type="ECO:0000313" key="2">
    <source>
        <dbReference type="EMBL" id="CCC46933.1"/>
    </source>
</evidence>
<dbReference type="AlphaFoldDB" id="G0TSK6"/>
<keyword evidence="1" id="KW-1133">Transmembrane helix</keyword>
<feature type="transmembrane region" description="Helical" evidence="1">
    <location>
        <begin position="6"/>
        <end position="28"/>
    </location>
</feature>
<reference evidence="2" key="1">
    <citation type="journal article" date="2012" name="Proc. Natl. Acad. Sci. U.S.A.">
        <title>Antigenic diversity is generated by distinct evolutionary mechanisms in African trypanosome species.</title>
        <authorList>
            <person name="Jackson A.P."/>
            <person name="Berry A."/>
            <person name="Aslett M."/>
            <person name="Allison H.C."/>
            <person name="Burton P."/>
            <person name="Vavrova-Anderson J."/>
            <person name="Brown R."/>
            <person name="Browne H."/>
            <person name="Corton N."/>
            <person name="Hauser H."/>
            <person name="Gamble J."/>
            <person name="Gilderthorp R."/>
            <person name="Marcello L."/>
            <person name="McQuillan J."/>
            <person name="Otto T.D."/>
            <person name="Quail M.A."/>
            <person name="Sanders M.J."/>
            <person name="van Tonder A."/>
            <person name="Ginger M.L."/>
            <person name="Field M.C."/>
            <person name="Barry J.D."/>
            <person name="Hertz-Fowler C."/>
            <person name="Berriman M."/>
        </authorList>
    </citation>
    <scope>NUCLEOTIDE SEQUENCE</scope>
    <source>
        <strain evidence="2">Y486</strain>
    </source>
</reference>
<name>G0TSK6_TRYVY</name>
<proteinExistence type="predicted"/>
<sequence>MGGFGGEGIGAGVLAANVFLFLFLFLFFRKKLISNKNRKNVSSSATVSITRRSTTCSRPSMCHLLAKGRGGGHCAHWRLPNFSPGLRNLSRVRVNNDSGGGVVSVFAMRWC</sequence>
<accession>G0TSK6</accession>
<keyword evidence="1" id="KW-0812">Transmembrane</keyword>
<keyword evidence="1" id="KW-0472">Membrane</keyword>
<protein>
    <submittedName>
        <fullName evidence="2">Uncharacterized protein</fullName>
    </submittedName>
</protein>
<dbReference type="EMBL" id="HE573019">
    <property type="protein sequence ID" value="CCC46933.1"/>
    <property type="molecule type" value="Genomic_DNA"/>
</dbReference>
<evidence type="ECO:0000256" key="1">
    <source>
        <dbReference type="SAM" id="Phobius"/>
    </source>
</evidence>